<evidence type="ECO:0000313" key="2">
    <source>
        <dbReference type="Proteomes" id="UP000002358"/>
    </source>
</evidence>
<evidence type="ECO:0000313" key="1">
    <source>
        <dbReference type="EnsemblMetazoa" id="XP_016840769"/>
    </source>
</evidence>
<dbReference type="Proteomes" id="UP000002358">
    <property type="component" value="Chromosome 4"/>
</dbReference>
<dbReference type="InParanoid" id="A0A7M7IZF4"/>
<dbReference type="RefSeq" id="XP_016840769.1">
    <property type="nucleotide sequence ID" value="XM_016985280.2"/>
</dbReference>
<name>A0A7M7IZF4_NASVI</name>
<proteinExistence type="predicted"/>
<sequence length="100" mass="11405">MKIKISLCIFFLIVRIIFPAILRFNTTFHGIVYGSCNKFLKPVYKKHISSANFNQSAFCSDVHTHTHKSCKNAVDQLCTLSPFGTLVWLCQSFLSSKLCR</sequence>
<dbReference type="GeneID" id="107981063"/>
<dbReference type="KEGG" id="nvi:107981063"/>
<dbReference type="AlphaFoldDB" id="A0A7M7IZF4"/>
<reference evidence="1" key="1">
    <citation type="submission" date="2021-01" db="UniProtKB">
        <authorList>
            <consortium name="EnsemblMetazoa"/>
        </authorList>
    </citation>
    <scope>IDENTIFICATION</scope>
</reference>
<keyword evidence="2" id="KW-1185">Reference proteome</keyword>
<accession>A0A7M7IZF4</accession>
<organism evidence="1 2">
    <name type="scientific">Nasonia vitripennis</name>
    <name type="common">Parasitic wasp</name>
    <dbReference type="NCBI Taxonomy" id="7425"/>
    <lineage>
        <taxon>Eukaryota</taxon>
        <taxon>Metazoa</taxon>
        <taxon>Ecdysozoa</taxon>
        <taxon>Arthropoda</taxon>
        <taxon>Hexapoda</taxon>
        <taxon>Insecta</taxon>
        <taxon>Pterygota</taxon>
        <taxon>Neoptera</taxon>
        <taxon>Endopterygota</taxon>
        <taxon>Hymenoptera</taxon>
        <taxon>Apocrita</taxon>
        <taxon>Proctotrupomorpha</taxon>
        <taxon>Chalcidoidea</taxon>
        <taxon>Pteromalidae</taxon>
        <taxon>Pteromalinae</taxon>
        <taxon>Nasonia</taxon>
    </lineage>
</organism>
<protein>
    <submittedName>
        <fullName evidence="1">Uncharacterized protein</fullName>
    </submittedName>
</protein>
<dbReference type="EnsemblMetazoa" id="XM_016985280">
    <property type="protein sequence ID" value="XP_016840769"/>
    <property type="gene ID" value="LOC107981063"/>
</dbReference>